<dbReference type="AlphaFoldDB" id="T0PVL5"/>
<keyword evidence="1" id="KW-0677">Repeat</keyword>
<dbReference type="EMBL" id="JH767234">
    <property type="protein sequence ID" value="EQC26316.1"/>
    <property type="molecule type" value="Genomic_DNA"/>
</dbReference>
<feature type="non-terminal residue" evidence="4">
    <location>
        <position position="81"/>
    </location>
</feature>
<protein>
    <submittedName>
        <fullName evidence="4">Uncharacterized protein</fullName>
    </submittedName>
</protein>
<sequence length="81" mass="8592">MATLHGHLDIVQRLLDAGADVNLSLQVGFNTKGQKILAGTTPLLLAVQFGHIDVTRALLRHHPNLQATDADGNTALAMATQ</sequence>
<organism evidence="4 5">
    <name type="scientific">Saprolegnia diclina (strain VS20)</name>
    <dbReference type="NCBI Taxonomy" id="1156394"/>
    <lineage>
        <taxon>Eukaryota</taxon>
        <taxon>Sar</taxon>
        <taxon>Stramenopiles</taxon>
        <taxon>Oomycota</taxon>
        <taxon>Saprolegniomycetes</taxon>
        <taxon>Saprolegniales</taxon>
        <taxon>Saprolegniaceae</taxon>
        <taxon>Saprolegnia</taxon>
    </lineage>
</organism>
<feature type="repeat" description="ANK" evidence="3">
    <location>
        <begin position="1"/>
        <end position="26"/>
    </location>
</feature>
<dbReference type="InParanoid" id="T0PVL5"/>
<dbReference type="Pfam" id="PF12796">
    <property type="entry name" value="Ank_2"/>
    <property type="match status" value="1"/>
</dbReference>
<dbReference type="PANTHER" id="PTHR24198:SF165">
    <property type="entry name" value="ANKYRIN REPEAT-CONTAINING PROTEIN-RELATED"/>
    <property type="match status" value="1"/>
</dbReference>
<dbReference type="PROSITE" id="PS50297">
    <property type="entry name" value="ANK_REP_REGION"/>
    <property type="match status" value="2"/>
</dbReference>
<gene>
    <name evidence="4" type="ORF">SDRG_15805</name>
</gene>
<evidence type="ECO:0000256" key="2">
    <source>
        <dbReference type="ARBA" id="ARBA00023043"/>
    </source>
</evidence>
<reference evidence="4 5" key="1">
    <citation type="submission" date="2012-04" db="EMBL/GenBank/DDBJ databases">
        <title>The Genome Sequence of Saprolegnia declina VS20.</title>
        <authorList>
            <consortium name="The Broad Institute Genome Sequencing Platform"/>
            <person name="Russ C."/>
            <person name="Nusbaum C."/>
            <person name="Tyler B."/>
            <person name="van West P."/>
            <person name="Dieguez-Uribeondo J."/>
            <person name="de Bruijn I."/>
            <person name="Tripathy S."/>
            <person name="Jiang R."/>
            <person name="Young S.K."/>
            <person name="Zeng Q."/>
            <person name="Gargeya S."/>
            <person name="Fitzgerald M."/>
            <person name="Haas B."/>
            <person name="Abouelleil A."/>
            <person name="Alvarado L."/>
            <person name="Arachchi H.M."/>
            <person name="Berlin A."/>
            <person name="Chapman S.B."/>
            <person name="Goldberg J."/>
            <person name="Griggs A."/>
            <person name="Gujja S."/>
            <person name="Hansen M."/>
            <person name="Howarth C."/>
            <person name="Imamovic A."/>
            <person name="Larimer J."/>
            <person name="McCowen C."/>
            <person name="Montmayeur A."/>
            <person name="Murphy C."/>
            <person name="Neiman D."/>
            <person name="Pearson M."/>
            <person name="Priest M."/>
            <person name="Roberts A."/>
            <person name="Saif S."/>
            <person name="Shea T."/>
            <person name="Sisk P."/>
            <person name="Sykes S."/>
            <person name="Wortman J."/>
            <person name="Nusbaum C."/>
            <person name="Birren B."/>
        </authorList>
    </citation>
    <scope>NUCLEOTIDE SEQUENCE [LARGE SCALE GENOMIC DNA]</scope>
    <source>
        <strain evidence="4 5">VS20</strain>
    </source>
</reference>
<dbReference type="PROSITE" id="PS50088">
    <property type="entry name" value="ANK_REPEAT"/>
    <property type="match status" value="2"/>
</dbReference>
<dbReference type="VEuPathDB" id="FungiDB:SDRG_15805"/>
<keyword evidence="5" id="KW-1185">Reference proteome</keyword>
<proteinExistence type="predicted"/>
<dbReference type="GeneID" id="19956532"/>
<dbReference type="SUPFAM" id="SSF48403">
    <property type="entry name" value="Ankyrin repeat"/>
    <property type="match status" value="1"/>
</dbReference>
<evidence type="ECO:0000313" key="4">
    <source>
        <dbReference type="EMBL" id="EQC26316.1"/>
    </source>
</evidence>
<dbReference type="InterPro" id="IPR002110">
    <property type="entry name" value="Ankyrin_rpt"/>
</dbReference>
<dbReference type="STRING" id="1156394.T0PVL5"/>
<dbReference type="OrthoDB" id="10249694at2759"/>
<evidence type="ECO:0000256" key="3">
    <source>
        <dbReference type="PROSITE-ProRule" id="PRU00023"/>
    </source>
</evidence>
<keyword evidence="2 3" id="KW-0040">ANK repeat</keyword>
<dbReference type="Gene3D" id="1.25.40.20">
    <property type="entry name" value="Ankyrin repeat-containing domain"/>
    <property type="match status" value="1"/>
</dbReference>
<dbReference type="GO" id="GO:0005737">
    <property type="term" value="C:cytoplasm"/>
    <property type="evidence" value="ECO:0007669"/>
    <property type="project" value="TreeGrafter"/>
</dbReference>
<dbReference type="Proteomes" id="UP000030762">
    <property type="component" value="Unassembled WGS sequence"/>
</dbReference>
<dbReference type="PANTHER" id="PTHR24198">
    <property type="entry name" value="ANKYRIN REPEAT AND PROTEIN KINASE DOMAIN-CONTAINING PROTEIN"/>
    <property type="match status" value="1"/>
</dbReference>
<dbReference type="SMART" id="SM00248">
    <property type="entry name" value="ANK"/>
    <property type="match status" value="2"/>
</dbReference>
<name>T0PVL5_SAPDV</name>
<evidence type="ECO:0000256" key="1">
    <source>
        <dbReference type="ARBA" id="ARBA00022737"/>
    </source>
</evidence>
<feature type="repeat" description="ANK" evidence="3">
    <location>
        <begin position="38"/>
        <end position="70"/>
    </location>
</feature>
<dbReference type="InterPro" id="IPR036770">
    <property type="entry name" value="Ankyrin_rpt-contain_sf"/>
</dbReference>
<dbReference type="RefSeq" id="XP_008620209.1">
    <property type="nucleotide sequence ID" value="XM_008621987.1"/>
</dbReference>
<accession>T0PVL5</accession>
<evidence type="ECO:0000313" key="5">
    <source>
        <dbReference type="Proteomes" id="UP000030762"/>
    </source>
</evidence>